<evidence type="ECO:0000256" key="3">
    <source>
        <dbReference type="PROSITE-ProRule" id="PRU00023"/>
    </source>
</evidence>
<dbReference type="VEuPathDB" id="TrichDB:TVAG_356860"/>
<dbReference type="OrthoDB" id="9995210at2759"/>
<feature type="repeat" description="ANK" evidence="3">
    <location>
        <begin position="358"/>
        <end position="390"/>
    </location>
</feature>
<organism evidence="5 6">
    <name type="scientific">Trichomonas vaginalis (strain ATCC PRA-98 / G3)</name>
    <dbReference type="NCBI Taxonomy" id="412133"/>
    <lineage>
        <taxon>Eukaryota</taxon>
        <taxon>Metamonada</taxon>
        <taxon>Parabasalia</taxon>
        <taxon>Trichomonadida</taxon>
        <taxon>Trichomonadidae</taxon>
        <taxon>Trichomonas</taxon>
    </lineage>
</organism>
<feature type="repeat" description="ANK" evidence="3">
    <location>
        <begin position="424"/>
        <end position="456"/>
    </location>
</feature>
<dbReference type="InterPro" id="IPR051165">
    <property type="entry name" value="Multifunctional_ANK_Repeat"/>
</dbReference>
<feature type="repeat" description="ANK" evidence="3">
    <location>
        <begin position="457"/>
        <end position="489"/>
    </location>
</feature>
<feature type="domain" description="DUF3447" evidence="4">
    <location>
        <begin position="200"/>
        <end position="278"/>
    </location>
</feature>
<feature type="repeat" description="ANK" evidence="3">
    <location>
        <begin position="391"/>
        <end position="423"/>
    </location>
</feature>
<protein>
    <submittedName>
        <fullName evidence="5">Ankyrin repeat protein, putative</fullName>
    </submittedName>
</protein>
<dbReference type="Proteomes" id="UP000001542">
    <property type="component" value="Unassembled WGS sequence"/>
</dbReference>
<evidence type="ECO:0000313" key="6">
    <source>
        <dbReference type="Proteomes" id="UP000001542"/>
    </source>
</evidence>
<feature type="repeat" description="ANK" evidence="3">
    <location>
        <begin position="325"/>
        <end position="357"/>
    </location>
</feature>
<dbReference type="InterPro" id="IPR036770">
    <property type="entry name" value="Ankyrin_rpt-contain_sf"/>
</dbReference>
<evidence type="ECO:0000259" key="4">
    <source>
        <dbReference type="Pfam" id="PF11929"/>
    </source>
</evidence>
<dbReference type="Pfam" id="PF12796">
    <property type="entry name" value="Ank_2"/>
    <property type="match status" value="4"/>
</dbReference>
<dbReference type="SMR" id="A2FZU9"/>
<dbReference type="PRINTS" id="PR01415">
    <property type="entry name" value="ANKYRIN"/>
</dbReference>
<evidence type="ECO:0000256" key="1">
    <source>
        <dbReference type="ARBA" id="ARBA00022737"/>
    </source>
</evidence>
<dbReference type="RefSeq" id="XP_001302501.1">
    <property type="nucleotide sequence ID" value="XM_001302500.1"/>
</dbReference>
<keyword evidence="6" id="KW-1185">Reference proteome</keyword>
<evidence type="ECO:0000313" key="5">
    <source>
        <dbReference type="EMBL" id="EAX89571.1"/>
    </source>
</evidence>
<dbReference type="InParanoid" id="A2FZU9"/>
<dbReference type="PROSITE" id="PS50297">
    <property type="entry name" value="ANK_REP_REGION"/>
    <property type="match status" value="10"/>
</dbReference>
<feature type="repeat" description="ANK" evidence="3">
    <location>
        <begin position="552"/>
        <end position="582"/>
    </location>
</feature>
<dbReference type="Gene3D" id="1.25.40.20">
    <property type="entry name" value="Ankyrin repeat-containing domain"/>
    <property type="match status" value="3"/>
</dbReference>
<dbReference type="PROSITE" id="PS50088">
    <property type="entry name" value="ANK_REPEAT"/>
    <property type="match status" value="11"/>
</dbReference>
<reference evidence="5" key="1">
    <citation type="submission" date="2006-10" db="EMBL/GenBank/DDBJ databases">
        <authorList>
            <person name="Amadeo P."/>
            <person name="Zhao Q."/>
            <person name="Wortman J."/>
            <person name="Fraser-Liggett C."/>
            <person name="Carlton J."/>
        </authorList>
    </citation>
    <scope>NUCLEOTIDE SEQUENCE</scope>
    <source>
        <strain evidence="5">G3</strain>
    </source>
</reference>
<dbReference type="InterPro" id="IPR020683">
    <property type="entry name" value="DUF3447"/>
</dbReference>
<dbReference type="InterPro" id="IPR002110">
    <property type="entry name" value="Ankyrin_rpt"/>
</dbReference>
<dbReference type="eggNOG" id="KOG4177">
    <property type="taxonomic scope" value="Eukaryota"/>
</dbReference>
<feature type="repeat" description="ANK" evidence="3">
    <location>
        <begin position="519"/>
        <end position="551"/>
    </location>
</feature>
<keyword evidence="1" id="KW-0677">Repeat</keyword>
<feature type="repeat" description="ANK" evidence="3">
    <location>
        <begin position="649"/>
        <end position="681"/>
    </location>
</feature>
<dbReference type="PANTHER" id="PTHR24123:SF33">
    <property type="entry name" value="PROTEIN HOS4"/>
    <property type="match status" value="1"/>
</dbReference>
<evidence type="ECO:0000256" key="2">
    <source>
        <dbReference type="ARBA" id="ARBA00023043"/>
    </source>
</evidence>
<proteinExistence type="predicted"/>
<feature type="repeat" description="ANK" evidence="3">
    <location>
        <begin position="583"/>
        <end position="615"/>
    </location>
</feature>
<feature type="repeat" description="ANK" evidence="3">
    <location>
        <begin position="616"/>
        <end position="648"/>
    </location>
</feature>
<dbReference type="AlphaFoldDB" id="A2FZU9"/>
<keyword evidence="2 3" id="KW-0040">ANK repeat</keyword>
<accession>A2FZU9</accession>
<gene>
    <name evidence="5" type="ORF">TVAG_356860</name>
</gene>
<dbReference type="Pfam" id="PF00023">
    <property type="entry name" value="Ank"/>
    <property type="match status" value="1"/>
</dbReference>
<dbReference type="SMART" id="SM00248">
    <property type="entry name" value="ANK"/>
    <property type="match status" value="12"/>
</dbReference>
<feature type="repeat" description="ANK" evidence="3">
    <location>
        <begin position="682"/>
        <end position="714"/>
    </location>
</feature>
<dbReference type="STRING" id="5722.A2FZU9"/>
<dbReference type="PANTHER" id="PTHR24123">
    <property type="entry name" value="ANKYRIN REPEAT-CONTAINING"/>
    <property type="match status" value="1"/>
</dbReference>
<sequence length="744" mass="85562">MSESQSLTRHYDVLLHMCNDYIDTFNSLYSIKSNTEEKINQIYEKIKNNLLENKLFSPEDIYDQIQIVCIYRIGYLRAYWEIFKKIYNEYGINHDFDIDMKFAFLLYKEYNFIWDTQMLNEFHKMENKKFSVDIFPENSTDYAIMEDSVEKLIQLTENRQDFKYLKSIYYPERDEYSIPEICCFQGAVNCFKLFLSKSKFKVTQNCINFAFLSGNPDILNICLKEMDKRSDVDLEPCMKYAIISHNIDFVSYLVTEEELDIDIDMCLKYKNLQVFLIYFDQNNSIEKVNLNKIRECTSITPLFGIPSLVEYFISNGGSIDSKYKQNRSILHYAIINNWTELANILIAEGANVNTRDKEECTPLHYAAENGCTEIIKYLISKGANVNAQDKNKRTPLHFAAMQKSIETLKFLIEKGSDVNAKDVNGFTPLLLAIKNNNLEITKILLQNRANPNDINNDGQTSLQIAATHGGREIIELLLSHGCIINEREYLIHCAATNNIFGTLEFVIGLHNNVNIRNSDDKTPLHIAAENGSIENIRTLIFHGADIDVHDKEGNTPLHLAVGNEMVAKFLIENGANINSVNEKGQTPILYADFNYKINFLKYYISKGAYVNQKDLKGKTLFHYAAEGKYHEIIRTLISLGADINAKDNDGNTPLHCSVKKLHEKTTDFLICNFADINARNNKGQTPLHIASMYKNYQLIELLKSRNADESIMDNNGKTADDYIIIYEDTDLSDAMRENGECRIN</sequence>
<dbReference type="EMBL" id="DS114188">
    <property type="protein sequence ID" value="EAX89571.1"/>
    <property type="molecule type" value="Genomic_DNA"/>
</dbReference>
<name>A2FZU9_TRIV3</name>
<reference evidence="5" key="2">
    <citation type="journal article" date="2007" name="Science">
        <title>Draft genome sequence of the sexually transmitted pathogen Trichomonas vaginalis.</title>
        <authorList>
            <person name="Carlton J.M."/>
            <person name="Hirt R.P."/>
            <person name="Silva J.C."/>
            <person name="Delcher A.L."/>
            <person name="Schatz M."/>
            <person name="Zhao Q."/>
            <person name="Wortman J.R."/>
            <person name="Bidwell S.L."/>
            <person name="Alsmark U.C.M."/>
            <person name="Besteiro S."/>
            <person name="Sicheritz-Ponten T."/>
            <person name="Noel C.J."/>
            <person name="Dacks J.B."/>
            <person name="Foster P.G."/>
            <person name="Simillion C."/>
            <person name="Van de Peer Y."/>
            <person name="Miranda-Saavedra D."/>
            <person name="Barton G.J."/>
            <person name="Westrop G.D."/>
            <person name="Mueller S."/>
            <person name="Dessi D."/>
            <person name="Fiori P.L."/>
            <person name="Ren Q."/>
            <person name="Paulsen I."/>
            <person name="Zhang H."/>
            <person name="Bastida-Corcuera F.D."/>
            <person name="Simoes-Barbosa A."/>
            <person name="Brown M.T."/>
            <person name="Hayes R.D."/>
            <person name="Mukherjee M."/>
            <person name="Okumura C.Y."/>
            <person name="Schneider R."/>
            <person name="Smith A.J."/>
            <person name="Vanacova S."/>
            <person name="Villalvazo M."/>
            <person name="Haas B.J."/>
            <person name="Pertea M."/>
            <person name="Feldblyum T.V."/>
            <person name="Utterback T.R."/>
            <person name="Shu C.L."/>
            <person name="Osoegawa K."/>
            <person name="de Jong P.J."/>
            <person name="Hrdy I."/>
            <person name="Horvathova L."/>
            <person name="Zubacova Z."/>
            <person name="Dolezal P."/>
            <person name="Malik S.B."/>
            <person name="Logsdon J.M. Jr."/>
            <person name="Henze K."/>
            <person name="Gupta A."/>
            <person name="Wang C.C."/>
            <person name="Dunne R.L."/>
            <person name="Upcroft J.A."/>
            <person name="Upcroft P."/>
            <person name="White O."/>
            <person name="Salzberg S.L."/>
            <person name="Tang P."/>
            <person name="Chiu C.-H."/>
            <person name="Lee Y.-S."/>
            <person name="Embley T.M."/>
            <person name="Coombs G.H."/>
            <person name="Mottram J.C."/>
            <person name="Tachezy J."/>
            <person name="Fraser-Liggett C.M."/>
            <person name="Johnson P.J."/>
        </authorList>
    </citation>
    <scope>NUCLEOTIDE SEQUENCE [LARGE SCALE GENOMIC DNA]</scope>
    <source>
        <strain evidence="5">G3</strain>
    </source>
</reference>
<dbReference type="KEGG" id="tva:4747242"/>
<dbReference type="Pfam" id="PF11929">
    <property type="entry name" value="DUF3447"/>
    <property type="match status" value="1"/>
</dbReference>
<dbReference type="SUPFAM" id="SSF48403">
    <property type="entry name" value="Ankyrin repeat"/>
    <property type="match status" value="2"/>
</dbReference>
<dbReference type="VEuPathDB" id="TrichDB:TVAGG3_0676150"/>